<accession>A0A1Q8BVW8</accession>
<dbReference type="Pfam" id="PF02834">
    <property type="entry name" value="LigT_PEase"/>
    <property type="match status" value="1"/>
</dbReference>
<comment type="similarity">
    <text evidence="2">Belongs to the 2H phosphoesterase superfamily. ThpR family.</text>
</comment>
<keyword evidence="5" id="KW-1185">Reference proteome</keyword>
<dbReference type="InterPro" id="IPR004175">
    <property type="entry name" value="RNA_CPDase"/>
</dbReference>
<protein>
    <recommendedName>
        <fullName evidence="2">RNA 2',3'-cyclic phosphodiesterase</fullName>
        <shortName evidence="2">RNA 2',3'-CPDase</shortName>
        <ecNumber evidence="2">3.1.4.58</ecNumber>
    </recommendedName>
</protein>
<evidence type="ECO:0000259" key="3">
    <source>
        <dbReference type="Pfam" id="PF02834"/>
    </source>
</evidence>
<sequence>MTVVRLFSAIELPEPTRSELAGRLRELRAGQPELDTGLTWTPPHRWHITLGFYGDREHADRRATWFRRQAIGLAAARLRLRGAGRFPGVLWVGVSPVSAQDASALRAMAGALNADANAGVLDFTAHVTVARWRRGSGGGERGMLAAGSLADFAGAPWTAGEVVLFRSDQGTPEQGRSGPVYTPLDRVTLASKQG</sequence>
<comment type="catalytic activity">
    <reaction evidence="2">
        <text>a 3'-end 2',3'-cyclophospho-ribonucleotide-RNA + H2O = a 3'-end 2'-phospho-ribonucleotide-RNA + H(+)</text>
        <dbReference type="Rhea" id="RHEA:11828"/>
        <dbReference type="Rhea" id="RHEA-COMP:10464"/>
        <dbReference type="Rhea" id="RHEA-COMP:17353"/>
        <dbReference type="ChEBI" id="CHEBI:15377"/>
        <dbReference type="ChEBI" id="CHEBI:15378"/>
        <dbReference type="ChEBI" id="CHEBI:83064"/>
        <dbReference type="ChEBI" id="CHEBI:173113"/>
        <dbReference type="EC" id="3.1.4.58"/>
    </reaction>
</comment>
<dbReference type="InterPro" id="IPR009097">
    <property type="entry name" value="Cyclic_Pdiesterase"/>
</dbReference>
<feature type="domain" description="Phosphoesterase HXTX" evidence="3">
    <location>
        <begin position="18"/>
        <end position="89"/>
    </location>
</feature>
<dbReference type="EMBL" id="MSIE01000125">
    <property type="protein sequence ID" value="OLF06250.1"/>
    <property type="molecule type" value="Genomic_DNA"/>
</dbReference>
<comment type="caution">
    <text evidence="4">The sequence shown here is derived from an EMBL/GenBank/DDBJ whole genome shotgun (WGS) entry which is preliminary data.</text>
</comment>
<feature type="active site" description="Proton donor" evidence="2">
    <location>
        <position position="47"/>
    </location>
</feature>
<organism evidence="4 5">
    <name type="scientific">Actinophytocola xanthii</name>
    <dbReference type="NCBI Taxonomy" id="1912961"/>
    <lineage>
        <taxon>Bacteria</taxon>
        <taxon>Bacillati</taxon>
        <taxon>Actinomycetota</taxon>
        <taxon>Actinomycetes</taxon>
        <taxon>Pseudonocardiales</taxon>
        <taxon>Pseudonocardiaceae</taxon>
    </lineage>
</organism>
<dbReference type="AlphaFoldDB" id="A0A1Q8BVW8"/>
<evidence type="ECO:0000256" key="1">
    <source>
        <dbReference type="ARBA" id="ARBA00022801"/>
    </source>
</evidence>
<dbReference type="PANTHER" id="PTHR35561:SF1">
    <property type="entry name" value="RNA 2',3'-CYCLIC PHOSPHODIESTERASE"/>
    <property type="match status" value="1"/>
</dbReference>
<name>A0A1Q8BVW8_9PSEU</name>
<keyword evidence="1 2" id="KW-0378">Hydrolase</keyword>
<feature type="short sequence motif" description="HXTX 1" evidence="2">
    <location>
        <begin position="47"/>
        <end position="50"/>
    </location>
</feature>
<dbReference type="Gene3D" id="3.90.1140.10">
    <property type="entry name" value="Cyclic phosphodiesterase"/>
    <property type="match status" value="1"/>
</dbReference>
<dbReference type="EC" id="3.1.4.58" evidence="2"/>
<gene>
    <name evidence="4" type="ORF">BU204_36525</name>
</gene>
<evidence type="ECO:0000313" key="4">
    <source>
        <dbReference type="EMBL" id="OLF06250.1"/>
    </source>
</evidence>
<dbReference type="Proteomes" id="UP000185596">
    <property type="component" value="Unassembled WGS sequence"/>
</dbReference>
<feature type="short sequence motif" description="HXTX 2" evidence="2">
    <location>
        <begin position="126"/>
        <end position="129"/>
    </location>
</feature>
<dbReference type="InterPro" id="IPR014051">
    <property type="entry name" value="Phosphoesterase_HXTX"/>
</dbReference>
<dbReference type="GO" id="GO:0008664">
    <property type="term" value="F:RNA 2',3'-cyclic 3'-phosphodiesterase activity"/>
    <property type="evidence" value="ECO:0007669"/>
    <property type="project" value="UniProtKB-EC"/>
</dbReference>
<dbReference type="GO" id="GO:0004113">
    <property type="term" value="F:2',3'-cyclic-nucleotide 3'-phosphodiesterase activity"/>
    <property type="evidence" value="ECO:0007669"/>
    <property type="project" value="InterPro"/>
</dbReference>
<dbReference type="NCBIfam" id="TIGR02258">
    <property type="entry name" value="2_5_ligase"/>
    <property type="match status" value="1"/>
</dbReference>
<feature type="active site" description="Proton acceptor" evidence="2">
    <location>
        <position position="126"/>
    </location>
</feature>
<dbReference type="PANTHER" id="PTHR35561">
    <property type="entry name" value="RNA 2',3'-CYCLIC PHOSPHODIESTERASE"/>
    <property type="match status" value="1"/>
</dbReference>
<dbReference type="SUPFAM" id="SSF55144">
    <property type="entry name" value="LigT-like"/>
    <property type="match status" value="1"/>
</dbReference>
<dbReference type="HAMAP" id="MF_01940">
    <property type="entry name" value="RNA_CPDase"/>
    <property type="match status" value="1"/>
</dbReference>
<keyword evidence="4" id="KW-0436">Ligase</keyword>
<dbReference type="STRING" id="1912961.BU204_36525"/>
<evidence type="ECO:0000313" key="5">
    <source>
        <dbReference type="Proteomes" id="UP000185596"/>
    </source>
</evidence>
<reference evidence="4 5" key="1">
    <citation type="submission" date="2016-12" db="EMBL/GenBank/DDBJ databases">
        <title>The draft genome sequence of Actinophytocola sp. 11-183.</title>
        <authorList>
            <person name="Wang W."/>
            <person name="Yuan L."/>
        </authorList>
    </citation>
    <scope>NUCLEOTIDE SEQUENCE [LARGE SCALE GENOMIC DNA]</scope>
    <source>
        <strain evidence="4 5">11-183</strain>
    </source>
</reference>
<comment type="function">
    <text evidence="2">Hydrolyzes RNA 2',3'-cyclic phosphodiester to an RNA 2'-phosphomonoester.</text>
</comment>
<proteinExistence type="inferred from homology"/>
<evidence type="ECO:0000256" key="2">
    <source>
        <dbReference type="HAMAP-Rule" id="MF_01940"/>
    </source>
</evidence>
<dbReference type="GO" id="GO:0016874">
    <property type="term" value="F:ligase activity"/>
    <property type="evidence" value="ECO:0007669"/>
    <property type="project" value="UniProtKB-KW"/>
</dbReference>